<dbReference type="Pfam" id="PF13432">
    <property type="entry name" value="TPR_16"/>
    <property type="match status" value="1"/>
</dbReference>
<keyword evidence="1" id="KW-0732">Signal</keyword>
<dbReference type="Pfam" id="PF16331">
    <property type="entry name" value="TolA_bind_tri"/>
    <property type="match status" value="1"/>
</dbReference>
<name>A0A9E5MIW5_9GAMM</name>
<dbReference type="GO" id="GO:0030288">
    <property type="term" value="C:outer membrane-bounded periplasmic space"/>
    <property type="evidence" value="ECO:0007669"/>
    <property type="project" value="UniProtKB-UniRule"/>
</dbReference>
<keyword evidence="6" id="KW-1185">Reference proteome</keyword>
<dbReference type="InterPro" id="IPR011990">
    <property type="entry name" value="TPR-like_helical_dom_sf"/>
</dbReference>
<dbReference type="Gene3D" id="1.25.40.10">
    <property type="entry name" value="Tetratricopeptide repeat domain"/>
    <property type="match status" value="1"/>
</dbReference>
<evidence type="ECO:0000259" key="4">
    <source>
        <dbReference type="Pfam" id="PF16331"/>
    </source>
</evidence>
<comment type="function">
    <text evidence="1">Mediates coordination of peptidoglycan synthesis and outer membrane constriction during cell division.</text>
</comment>
<protein>
    <recommendedName>
        <fullName evidence="1">Cell division coordinator CpoB</fullName>
    </recommendedName>
</protein>
<dbReference type="AlphaFoldDB" id="A0A9E5MIW5"/>
<dbReference type="InterPro" id="IPR034706">
    <property type="entry name" value="CpoB"/>
</dbReference>
<comment type="similarity">
    <text evidence="1">Belongs to the CpoB family.</text>
</comment>
<dbReference type="HAMAP" id="MF_02066">
    <property type="entry name" value="CpoB"/>
    <property type="match status" value="1"/>
</dbReference>
<keyword evidence="2" id="KW-0802">TPR repeat</keyword>
<evidence type="ECO:0000313" key="6">
    <source>
        <dbReference type="Proteomes" id="UP000787472"/>
    </source>
</evidence>
<dbReference type="PROSITE" id="PS50005">
    <property type="entry name" value="TPR"/>
    <property type="match status" value="2"/>
</dbReference>
<feature type="domain" description="YbgF trimerisation" evidence="4">
    <location>
        <begin position="65"/>
        <end position="123"/>
    </location>
</feature>
<keyword evidence="1" id="KW-0131">Cell cycle</keyword>
<proteinExistence type="inferred from homology"/>
<keyword evidence="1" id="KW-0175">Coiled coil</keyword>
<feature type="coiled-coil region" evidence="1">
    <location>
        <begin position="75"/>
        <end position="102"/>
    </location>
</feature>
<organism evidence="5 6">
    <name type="scientific">Pseudomaricurvus hydrocarbonicus</name>
    <dbReference type="NCBI Taxonomy" id="1470433"/>
    <lineage>
        <taxon>Bacteria</taxon>
        <taxon>Pseudomonadati</taxon>
        <taxon>Pseudomonadota</taxon>
        <taxon>Gammaproteobacteria</taxon>
        <taxon>Cellvibrionales</taxon>
        <taxon>Cellvibrionaceae</taxon>
        <taxon>Pseudomaricurvus</taxon>
    </lineage>
</organism>
<dbReference type="NCBIfam" id="TIGR02795">
    <property type="entry name" value="tol_pal_ybgF"/>
    <property type="match status" value="1"/>
</dbReference>
<dbReference type="SUPFAM" id="SSF48452">
    <property type="entry name" value="TPR-like"/>
    <property type="match status" value="1"/>
</dbReference>
<keyword evidence="1" id="KW-0574">Periplasm</keyword>
<evidence type="ECO:0000313" key="5">
    <source>
        <dbReference type="EMBL" id="NHO64134.1"/>
    </source>
</evidence>
<dbReference type="InterPro" id="IPR032519">
    <property type="entry name" value="YbgF_tri"/>
</dbReference>
<feature type="repeat" description="TPR" evidence="2">
    <location>
        <begin position="226"/>
        <end position="259"/>
    </location>
</feature>
<comment type="subcellular location">
    <subcellularLocation>
        <location evidence="1">Periplasm</location>
    </subcellularLocation>
</comment>
<evidence type="ECO:0000256" key="2">
    <source>
        <dbReference type="PROSITE-ProRule" id="PRU00339"/>
    </source>
</evidence>
<sequence>MFSCVGFFVPLASAQVQVVDSSNRLLVSPRTEAAQASAQPAVAQAVAYQEASSGTPPVQAPAAATDVQTQMYFQVQSLQQEVLELRGLVEELTYELKRLKQQRLDDYLSLDKRLTALAGGKAATAQPESAGPSPKMASSSAGAAGAQSQDELQRYRSAIDLALRQKDYDKAATAFNQYLQDFPQGTYAPNSQYWLGEIYLKQGGLEQARDWFSRLLSDFPDHAKAPDAAYKLGTVYDQLGDKTKARSLLSQVIADSPNSNAARLAKNYLTGM</sequence>
<comment type="caution">
    <text evidence="5">The sequence shown here is derived from an EMBL/GenBank/DDBJ whole genome shotgun (WGS) entry which is preliminary data.</text>
</comment>
<evidence type="ECO:0000256" key="3">
    <source>
        <dbReference type="SAM" id="MobiDB-lite"/>
    </source>
</evidence>
<evidence type="ECO:0000256" key="1">
    <source>
        <dbReference type="HAMAP-Rule" id="MF_02066"/>
    </source>
</evidence>
<feature type="region of interest" description="Disordered" evidence="3">
    <location>
        <begin position="121"/>
        <end position="148"/>
    </location>
</feature>
<dbReference type="InterPro" id="IPR014162">
    <property type="entry name" value="CpoB_C"/>
</dbReference>
<dbReference type="Pfam" id="PF13174">
    <property type="entry name" value="TPR_6"/>
    <property type="match status" value="1"/>
</dbReference>
<dbReference type="GO" id="GO:0070206">
    <property type="term" value="P:protein trimerization"/>
    <property type="evidence" value="ECO:0007669"/>
    <property type="project" value="InterPro"/>
</dbReference>
<dbReference type="RefSeq" id="WP_167180854.1">
    <property type="nucleotide sequence ID" value="NZ_JAAONZ010000001.1"/>
</dbReference>
<dbReference type="Proteomes" id="UP000787472">
    <property type="component" value="Unassembled WGS sequence"/>
</dbReference>
<dbReference type="Gene3D" id="1.20.5.110">
    <property type="match status" value="1"/>
</dbReference>
<dbReference type="GO" id="GO:0043093">
    <property type="term" value="P:FtsZ-dependent cytokinesis"/>
    <property type="evidence" value="ECO:0007669"/>
    <property type="project" value="UniProtKB-UniRule"/>
</dbReference>
<dbReference type="EMBL" id="JAAONZ010000001">
    <property type="protein sequence ID" value="NHO64134.1"/>
    <property type="molecule type" value="Genomic_DNA"/>
</dbReference>
<keyword evidence="1" id="KW-0132">Cell division</keyword>
<reference evidence="5" key="1">
    <citation type="submission" date="2020-03" db="EMBL/GenBank/DDBJ databases">
        <authorList>
            <person name="Guo F."/>
        </authorList>
    </citation>
    <scope>NUCLEOTIDE SEQUENCE</scope>
    <source>
        <strain evidence="5">JCM 30134</strain>
    </source>
</reference>
<gene>
    <name evidence="5" type="primary">ybgF</name>
    <name evidence="1" type="synonym">cpoB</name>
    <name evidence="5" type="ORF">G8770_01070</name>
</gene>
<dbReference type="InterPro" id="IPR019734">
    <property type="entry name" value="TPR_rpt"/>
</dbReference>
<feature type="repeat" description="TPR" evidence="2">
    <location>
        <begin position="189"/>
        <end position="222"/>
    </location>
</feature>
<accession>A0A9E5MIW5</accession>